<sequence>MYAIPTIAFNILNHLESNKKTIKLPELKAIFMAGATVPLELAYRELQMIPTCNDSLIMYGNTGAGELLSRAHNQMIGYWMDDIKELET</sequence>
<proteinExistence type="predicted"/>
<evidence type="ECO:0000313" key="1">
    <source>
        <dbReference type="EMBL" id="CAD7646216.1"/>
    </source>
</evidence>
<dbReference type="SUPFAM" id="SSF56801">
    <property type="entry name" value="Acetyl-CoA synthetase-like"/>
    <property type="match status" value="1"/>
</dbReference>
<accession>A0A7R9LQW5</accession>
<organism evidence="1">
    <name type="scientific">Oppiella nova</name>
    <dbReference type="NCBI Taxonomy" id="334625"/>
    <lineage>
        <taxon>Eukaryota</taxon>
        <taxon>Metazoa</taxon>
        <taxon>Ecdysozoa</taxon>
        <taxon>Arthropoda</taxon>
        <taxon>Chelicerata</taxon>
        <taxon>Arachnida</taxon>
        <taxon>Acari</taxon>
        <taxon>Acariformes</taxon>
        <taxon>Sarcoptiformes</taxon>
        <taxon>Oribatida</taxon>
        <taxon>Brachypylina</taxon>
        <taxon>Oppioidea</taxon>
        <taxon>Oppiidae</taxon>
        <taxon>Oppiella</taxon>
    </lineage>
</organism>
<reference evidence="1" key="1">
    <citation type="submission" date="2020-11" db="EMBL/GenBank/DDBJ databases">
        <authorList>
            <person name="Tran Van P."/>
        </authorList>
    </citation>
    <scope>NUCLEOTIDE SEQUENCE</scope>
</reference>
<dbReference type="EMBL" id="CAJPVJ010002295">
    <property type="protein sequence ID" value="CAG2166087.1"/>
    <property type="molecule type" value="Genomic_DNA"/>
</dbReference>
<name>A0A7R9LQW5_9ACAR</name>
<dbReference type="EMBL" id="OC917120">
    <property type="protein sequence ID" value="CAD7646216.1"/>
    <property type="molecule type" value="Genomic_DNA"/>
</dbReference>
<dbReference type="OrthoDB" id="10253115at2759"/>
<gene>
    <name evidence="1" type="ORF">ONB1V03_LOCUS5616</name>
</gene>
<dbReference type="Proteomes" id="UP000728032">
    <property type="component" value="Unassembled WGS sequence"/>
</dbReference>
<keyword evidence="2" id="KW-1185">Reference proteome</keyword>
<protein>
    <submittedName>
        <fullName evidence="1">Uncharacterized protein</fullName>
    </submittedName>
</protein>
<dbReference type="AlphaFoldDB" id="A0A7R9LQW5"/>
<evidence type="ECO:0000313" key="2">
    <source>
        <dbReference type="Proteomes" id="UP000728032"/>
    </source>
</evidence>